<evidence type="ECO:0000256" key="1">
    <source>
        <dbReference type="SAM" id="Phobius"/>
    </source>
</evidence>
<proteinExistence type="predicted"/>
<keyword evidence="1" id="KW-1133">Transmembrane helix</keyword>
<dbReference type="PANTHER" id="PTHR37826:SF3">
    <property type="entry name" value="J DOMAIN-CONTAINING PROTEIN"/>
    <property type="match status" value="1"/>
</dbReference>
<feature type="transmembrane region" description="Helical" evidence="1">
    <location>
        <begin position="343"/>
        <end position="363"/>
    </location>
</feature>
<evidence type="ECO:0000313" key="4">
    <source>
        <dbReference type="Proteomes" id="UP001319080"/>
    </source>
</evidence>
<gene>
    <name evidence="3" type="ORF">KK062_22160</name>
</gene>
<dbReference type="Proteomes" id="UP001319080">
    <property type="component" value="Unassembled WGS sequence"/>
</dbReference>
<comment type="caution">
    <text evidence="3">The sequence shown here is derived from an EMBL/GenBank/DDBJ whole genome shotgun (WGS) entry which is preliminary data.</text>
</comment>
<sequence length="365" mass="41038">MSDFHEPTNQVSKDLTCSNCGATLRYQPGTTNVECAYCGTKVEINAAAGIVETDLEEYLAQAWKDDETVSVTVVSCNSCGGASTLAANVVSDTCPFCASNLVVKNGTTSAIHKPQYILPFSFDSTLAQERFRGWLKNLWFAPNDLKKYADIDGKLNGMYLPYWTFNCTTDSIYSGERGDYYYTTESYTHHENGRSETRTRQVRHTRWSSAHGQVSNNFDDLLIEGSRSLPKNKLRALEPWDTKKLLSYDDQYLAGFRTEVNVVNIKSAYSEAQGRMQPEIQALAKQDIGGDEQQLHSLDTRYLAPSFKHVLLPVWISAYRYNNKVYQFIINARTGEVQGERPYSAIKIILLVVGIIAFILFLATL</sequence>
<dbReference type="Pfam" id="PF06943">
    <property type="entry name" value="zf-LSD1"/>
    <property type="match status" value="1"/>
</dbReference>
<protein>
    <recommendedName>
        <fullName evidence="2">Zinc finger LSD1-type domain-containing protein</fullName>
    </recommendedName>
</protein>
<dbReference type="AlphaFoldDB" id="A0AAP2E0S1"/>
<organism evidence="3 4">
    <name type="scientific">Dawidia cretensis</name>
    <dbReference type="NCBI Taxonomy" id="2782350"/>
    <lineage>
        <taxon>Bacteria</taxon>
        <taxon>Pseudomonadati</taxon>
        <taxon>Bacteroidota</taxon>
        <taxon>Cytophagia</taxon>
        <taxon>Cytophagales</taxon>
        <taxon>Chryseotaleaceae</taxon>
        <taxon>Dawidia</taxon>
    </lineage>
</organism>
<feature type="domain" description="Zinc finger LSD1-type" evidence="2">
    <location>
        <begin position="17"/>
        <end position="40"/>
    </location>
</feature>
<dbReference type="PANTHER" id="PTHR37826">
    <property type="entry name" value="FLOTILLIN BAND_7_5 DOMAIN PROTEIN"/>
    <property type="match status" value="1"/>
</dbReference>
<keyword evidence="4" id="KW-1185">Reference proteome</keyword>
<dbReference type="NCBIfam" id="TIGR01053">
    <property type="entry name" value="LSD1"/>
    <property type="match status" value="1"/>
</dbReference>
<accession>A0AAP2E0S1</accession>
<evidence type="ECO:0000313" key="3">
    <source>
        <dbReference type="EMBL" id="MBT1710963.1"/>
    </source>
</evidence>
<dbReference type="EMBL" id="JAHESE010000028">
    <property type="protein sequence ID" value="MBT1710963.1"/>
    <property type="molecule type" value="Genomic_DNA"/>
</dbReference>
<keyword evidence="1" id="KW-0472">Membrane</keyword>
<evidence type="ECO:0000259" key="2">
    <source>
        <dbReference type="Pfam" id="PF06943"/>
    </source>
</evidence>
<reference evidence="3 4" key="1">
    <citation type="submission" date="2021-05" db="EMBL/GenBank/DDBJ databases">
        <title>A Polyphasic approach of four new species of the genus Ohtaekwangia: Ohtaekwangia histidinii sp. nov., Ohtaekwangia cretensis sp. nov., Ohtaekwangia indiensis sp. nov., Ohtaekwangia reichenbachii sp. nov. from diverse environment.</title>
        <authorList>
            <person name="Octaviana S."/>
        </authorList>
    </citation>
    <scope>NUCLEOTIDE SEQUENCE [LARGE SCALE GENOMIC DNA]</scope>
    <source>
        <strain evidence="3 4">PWU5</strain>
    </source>
</reference>
<dbReference type="InterPro" id="IPR005735">
    <property type="entry name" value="Znf_LSD1"/>
</dbReference>
<name>A0AAP2E0S1_9BACT</name>
<dbReference type="RefSeq" id="WP_254086541.1">
    <property type="nucleotide sequence ID" value="NZ_JAHESE010000028.1"/>
</dbReference>
<keyword evidence="1" id="KW-0812">Transmembrane</keyword>